<dbReference type="InterPro" id="IPR000192">
    <property type="entry name" value="Aminotrans_V_dom"/>
</dbReference>
<sequence length="383" mass="43268">MLQNQSHLFNLPQDITYLNCGYMSPMLKSVAEVGVRAVYGKEDPTTIKPEDFFKNGELLRAEFAKLINVKNENLCVITPSASYGMANVAKNLQVEKGDNIIIPEGQFPSNVYAWKELEKEKGVTLRIVKAPETAKNRGKIWNERILEAIDSKTKMVAIGHIHWADGTKFNLKKIRERTREVGALLVIDGTQSIGALPFDVQEFQPDAVVASGYKWLMGPYATGMAYFGEYFQNGKPIENNWMNRLDSQNFANLVNYQDEYQPGAIRYEVGESANFILSPMLTEALRQVNTWGPENIQSYCKSIAQEAQQELVKMGFQIESADYRSEHLFGIRLPKGLDLEVVKNRLAADKVFVSVRGNSIRVSPHVYNSKEDFGRLIQSLKQV</sequence>
<proteinExistence type="predicted"/>
<dbReference type="SUPFAM" id="SSF53383">
    <property type="entry name" value="PLP-dependent transferases"/>
    <property type="match status" value="1"/>
</dbReference>
<dbReference type="InterPro" id="IPR015424">
    <property type="entry name" value="PyrdxlP-dep_Trfase"/>
</dbReference>
<protein>
    <submittedName>
        <fullName evidence="3">Aminotransferase class V</fullName>
    </submittedName>
</protein>
<feature type="domain" description="Aminotransferase class V" evidence="2">
    <location>
        <begin position="56"/>
        <end position="358"/>
    </location>
</feature>
<dbReference type="GO" id="GO:0008483">
    <property type="term" value="F:transaminase activity"/>
    <property type="evidence" value="ECO:0007669"/>
    <property type="project" value="UniProtKB-KW"/>
</dbReference>
<dbReference type="PANTHER" id="PTHR43586">
    <property type="entry name" value="CYSTEINE DESULFURASE"/>
    <property type="match status" value="1"/>
</dbReference>
<keyword evidence="3" id="KW-0032">Aminotransferase</keyword>
<dbReference type="AlphaFoldDB" id="A0A0L8AP18"/>
<gene>
    <name evidence="3" type="ORF">OB69_02680</name>
</gene>
<keyword evidence="4" id="KW-1185">Reference proteome</keyword>
<dbReference type="Gene3D" id="3.90.1150.10">
    <property type="entry name" value="Aspartate Aminotransferase, domain 1"/>
    <property type="match status" value="1"/>
</dbReference>
<dbReference type="Proteomes" id="UP000036908">
    <property type="component" value="Unassembled WGS sequence"/>
</dbReference>
<dbReference type="Gene3D" id="3.40.640.10">
    <property type="entry name" value="Type I PLP-dependent aspartate aminotransferase-like (Major domain)"/>
    <property type="match status" value="1"/>
</dbReference>
<evidence type="ECO:0000259" key="2">
    <source>
        <dbReference type="Pfam" id="PF00266"/>
    </source>
</evidence>
<dbReference type="InterPro" id="IPR015422">
    <property type="entry name" value="PyrdxlP-dep_Trfase_small"/>
</dbReference>
<evidence type="ECO:0000313" key="3">
    <source>
        <dbReference type="EMBL" id="KOF03932.1"/>
    </source>
</evidence>
<evidence type="ECO:0000256" key="1">
    <source>
        <dbReference type="ARBA" id="ARBA00022898"/>
    </source>
</evidence>
<keyword evidence="3" id="KW-0808">Transferase</keyword>
<dbReference type="RefSeq" id="WP_053222151.1">
    <property type="nucleotide sequence ID" value="NZ_JSVA01000004.1"/>
</dbReference>
<evidence type="ECO:0000313" key="4">
    <source>
        <dbReference type="Proteomes" id="UP000036908"/>
    </source>
</evidence>
<accession>A0A0L8AP18</accession>
<dbReference type="EMBL" id="JSVA01000004">
    <property type="protein sequence ID" value="KOF03932.1"/>
    <property type="molecule type" value="Genomic_DNA"/>
</dbReference>
<comment type="caution">
    <text evidence="3">The sequence shown here is derived from an EMBL/GenBank/DDBJ whole genome shotgun (WGS) entry which is preliminary data.</text>
</comment>
<reference evidence="4" key="1">
    <citation type="submission" date="2014-11" db="EMBL/GenBank/DDBJ databases">
        <title>Genome sequencing of Roseivirga sp. D-25.</title>
        <authorList>
            <person name="Selvaratnam C."/>
            <person name="Thevarajoo S."/>
            <person name="Goh K.M."/>
            <person name="Eee R."/>
            <person name="Chan K.-G."/>
            <person name="Chong C.S."/>
        </authorList>
    </citation>
    <scope>NUCLEOTIDE SEQUENCE [LARGE SCALE GENOMIC DNA]</scope>
    <source>
        <strain evidence="4">D-25</strain>
    </source>
</reference>
<dbReference type="OrthoDB" id="513408at2"/>
<name>A0A0L8AP18_9BACT</name>
<dbReference type="PANTHER" id="PTHR43586:SF15">
    <property type="entry name" value="BLR3095 PROTEIN"/>
    <property type="match status" value="1"/>
</dbReference>
<dbReference type="Pfam" id="PF00266">
    <property type="entry name" value="Aminotran_5"/>
    <property type="match status" value="1"/>
</dbReference>
<dbReference type="PATRIC" id="fig|1566026.4.peg.2300"/>
<keyword evidence="1" id="KW-0663">Pyridoxal phosphate</keyword>
<dbReference type="InterPro" id="IPR015421">
    <property type="entry name" value="PyrdxlP-dep_Trfase_major"/>
</dbReference>
<organism evidence="3 4">
    <name type="scientific">Roseivirga seohaensis subsp. aquiponti</name>
    <dbReference type="NCBI Taxonomy" id="1566026"/>
    <lineage>
        <taxon>Bacteria</taxon>
        <taxon>Pseudomonadati</taxon>
        <taxon>Bacteroidota</taxon>
        <taxon>Cytophagia</taxon>
        <taxon>Cytophagales</taxon>
        <taxon>Roseivirgaceae</taxon>
        <taxon>Roseivirga</taxon>
    </lineage>
</organism>